<keyword evidence="5" id="KW-0378">Hydrolase</keyword>
<evidence type="ECO:0000313" key="7">
    <source>
        <dbReference type="Proteomes" id="UP000221734"/>
    </source>
</evidence>
<dbReference type="PANTHER" id="PTHR43434">
    <property type="entry name" value="PHOSPHOGLYCOLATE PHOSPHATASE"/>
    <property type="match status" value="1"/>
</dbReference>
<dbReference type="InterPro" id="IPR050155">
    <property type="entry name" value="HAD-like_hydrolase_sf"/>
</dbReference>
<comment type="catalytic activity">
    <reaction evidence="1">
        <text>2-phosphoglycolate + H2O = glycolate + phosphate</text>
        <dbReference type="Rhea" id="RHEA:14369"/>
        <dbReference type="ChEBI" id="CHEBI:15377"/>
        <dbReference type="ChEBI" id="CHEBI:29805"/>
        <dbReference type="ChEBI" id="CHEBI:43474"/>
        <dbReference type="ChEBI" id="CHEBI:58033"/>
        <dbReference type="EC" id="3.1.3.18"/>
    </reaction>
</comment>
<dbReference type="InterPro" id="IPR023198">
    <property type="entry name" value="PGP-like_dom2"/>
</dbReference>
<dbReference type="InterPro" id="IPR023214">
    <property type="entry name" value="HAD_sf"/>
</dbReference>
<evidence type="ECO:0000256" key="4">
    <source>
        <dbReference type="ARBA" id="ARBA00013078"/>
    </source>
</evidence>
<evidence type="ECO:0000313" key="8">
    <source>
        <dbReference type="Proteomes" id="UP000501926"/>
    </source>
</evidence>
<dbReference type="Proteomes" id="UP000501926">
    <property type="component" value="Chromosome"/>
</dbReference>
<dbReference type="RefSeq" id="WP_099325561.1">
    <property type="nucleotide sequence ID" value="NZ_CP049055.1"/>
</dbReference>
<dbReference type="PANTHER" id="PTHR43434:SF1">
    <property type="entry name" value="PHOSPHOGLYCOLATE PHOSPHATASE"/>
    <property type="match status" value="1"/>
</dbReference>
<dbReference type="GO" id="GO:0006281">
    <property type="term" value="P:DNA repair"/>
    <property type="evidence" value="ECO:0007669"/>
    <property type="project" value="TreeGrafter"/>
</dbReference>
<comment type="similarity">
    <text evidence="3">Belongs to the HAD-like hydrolase superfamily. CbbY/CbbZ/Gph/YieH family.</text>
</comment>
<dbReference type="AlphaFoldDB" id="A0A2C9CH21"/>
<dbReference type="GO" id="GO:0008967">
    <property type="term" value="F:phosphoglycolate phosphatase activity"/>
    <property type="evidence" value="ECO:0007669"/>
    <property type="project" value="UniProtKB-EC"/>
</dbReference>
<evidence type="ECO:0000313" key="5">
    <source>
        <dbReference type="EMBL" id="QII14024.1"/>
    </source>
</evidence>
<dbReference type="SUPFAM" id="SSF56784">
    <property type="entry name" value="HAD-like"/>
    <property type="match status" value="1"/>
</dbReference>
<sequence length="228" mass="25756">MSFKAIIFDLDGTLIDSLEDLCNAANRVLKKNNFPTHEMEEYRYFVGEGVAALITRALPDEIKNEDIINSCVGEFREEYRKNWNIKTKPYEGIAEMLDLITLRGLKMAVLSNKPDYFTKKCVAAFLPNWKFDRIIGQRDDVPKKPDPAGAKEIAEYLAVSPSEIIYVGDTPIDMETAIAAGMLPVGVLWGFRPEDELKRSGAHRIIQKPEEIIEVIDHSTDGISKTDF</sequence>
<reference evidence="5 8" key="3">
    <citation type="submission" date="2020-02" db="EMBL/GenBank/DDBJ databases">
        <title>Newly sequenced genome of strain CSTR1 showed variability in Candidatus Kuenenia stuttgartiensis genomes.</title>
        <authorList>
            <person name="Ding C."/>
            <person name="Adrian L."/>
        </authorList>
    </citation>
    <scope>NUCLEOTIDE SEQUENCE [LARGE SCALE GENOMIC DNA]</scope>
    <source>
        <strain evidence="5 8">CSTR1</strain>
    </source>
</reference>
<dbReference type="KEGG" id="kst:KSMBR1_2410"/>
<evidence type="ECO:0000256" key="3">
    <source>
        <dbReference type="ARBA" id="ARBA00006171"/>
    </source>
</evidence>
<dbReference type="Gene3D" id="1.10.150.240">
    <property type="entry name" value="Putative phosphatase, domain 2"/>
    <property type="match status" value="1"/>
</dbReference>
<dbReference type="SFLD" id="SFLDG01135">
    <property type="entry name" value="C1.5.6:_HAD__Beta-PGM__Phospha"/>
    <property type="match status" value="1"/>
</dbReference>
<dbReference type="EMBL" id="CP049055">
    <property type="protein sequence ID" value="QII14024.1"/>
    <property type="molecule type" value="Genomic_DNA"/>
</dbReference>
<dbReference type="EC" id="3.1.3.18" evidence="4"/>
<gene>
    <name evidence="6" type="primary">pgp</name>
    <name evidence="5" type="ORF">KsCSTR_46460</name>
    <name evidence="6" type="ORF">KSMBR1_2410</name>
</gene>
<organism evidence="6 7">
    <name type="scientific">Kuenenia stuttgartiensis</name>
    <dbReference type="NCBI Taxonomy" id="174633"/>
    <lineage>
        <taxon>Bacteria</taxon>
        <taxon>Pseudomonadati</taxon>
        <taxon>Planctomycetota</taxon>
        <taxon>Candidatus Brocadiia</taxon>
        <taxon>Candidatus Brocadiales</taxon>
        <taxon>Candidatus Brocadiaceae</taxon>
        <taxon>Candidatus Kuenenia</taxon>
    </lineage>
</organism>
<comment type="pathway">
    <text evidence="2">Organic acid metabolism; glycolate biosynthesis; glycolate from 2-phosphoglycolate: step 1/1.</text>
</comment>
<dbReference type="GO" id="GO:0005829">
    <property type="term" value="C:cytosol"/>
    <property type="evidence" value="ECO:0007669"/>
    <property type="project" value="TreeGrafter"/>
</dbReference>
<dbReference type="NCBIfam" id="TIGR01549">
    <property type="entry name" value="HAD-SF-IA-v1"/>
    <property type="match status" value="1"/>
</dbReference>
<name>A0A2C9CH21_KUEST</name>
<dbReference type="SFLD" id="SFLDS00003">
    <property type="entry name" value="Haloacid_Dehalogenase"/>
    <property type="match status" value="1"/>
</dbReference>
<dbReference type="SFLD" id="SFLDG01129">
    <property type="entry name" value="C1.5:_HAD__Beta-PGM__Phosphata"/>
    <property type="match status" value="1"/>
</dbReference>
<evidence type="ECO:0000256" key="1">
    <source>
        <dbReference type="ARBA" id="ARBA00000830"/>
    </source>
</evidence>
<dbReference type="InterPro" id="IPR006439">
    <property type="entry name" value="HAD-SF_hydro_IA"/>
</dbReference>
<dbReference type="InterPro" id="IPR036412">
    <property type="entry name" value="HAD-like_sf"/>
</dbReference>
<dbReference type="OrthoDB" id="9792518at2"/>
<reference evidence="6" key="2">
    <citation type="submission" date="2017-10" db="EMBL/GenBank/DDBJ databases">
        <authorList>
            <person name="Banno H."/>
            <person name="Chua N.-H."/>
        </authorList>
    </citation>
    <scope>NUCLEOTIDE SEQUENCE [LARGE SCALE GENOMIC DNA]</scope>
    <source>
        <strain evidence="6">Kuenenia_mbr1_ru-nijmegen</strain>
    </source>
</reference>
<evidence type="ECO:0000313" key="6">
    <source>
        <dbReference type="EMBL" id="SOH04898.1"/>
    </source>
</evidence>
<dbReference type="InterPro" id="IPR041492">
    <property type="entry name" value="HAD_2"/>
</dbReference>
<reference evidence="7" key="1">
    <citation type="submission" date="2017-10" db="EMBL/GenBank/DDBJ databases">
        <authorList>
            <person name="Frank J."/>
        </authorList>
    </citation>
    <scope>NUCLEOTIDE SEQUENCE [LARGE SCALE GENOMIC DNA]</scope>
</reference>
<proteinExistence type="inferred from homology"/>
<dbReference type="Pfam" id="PF13419">
    <property type="entry name" value="HAD_2"/>
    <property type="match status" value="1"/>
</dbReference>
<evidence type="ECO:0000256" key="2">
    <source>
        <dbReference type="ARBA" id="ARBA00004818"/>
    </source>
</evidence>
<dbReference type="Gene3D" id="3.40.50.1000">
    <property type="entry name" value="HAD superfamily/HAD-like"/>
    <property type="match status" value="1"/>
</dbReference>
<dbReference type="Proteomes" id="UP000221734">
    <property type="component" value="Chromosome Kuenenia_stuttgartiensis_MBR1"/>
</dbReference>
<dbReference type="EMBL" id="LT934425">
    <property type="protein sequence ID" value="SOH04898.1"/>
    <property type="molecule type" value="Genomic_DNA"/>
</dbReference>
<keyword evidence="7" id="KW-1185">Reference proteome</keyword>
<protein>
    <recommendedName>
        <fullName evidence="4">phosphoglycolate phosphatase</fullName>
        <ecNumber evidence="4">3.1.3.18</ecNumber>
    </recommendedName>
</protein>
<accession>A0A2C9CH21</accession>